<sequence>MINFKFSRLTGSRNNNSHNVEARQMSSYGLSLVKNKIIKIIFSSLLVFNLTLLLCLSVSAKKYDGIWFLGYNLKSELLANSQVRQAISKTIDKNYIVKSIVSEEVVPASIIPPGMIGYDADLSSAEVDISEAKELMRQAGYPINDPRLKTLSLLHTDGLKTKAIAQKLQADLSQIGLKLNLVEISYMGQNNWVKELTSGQHAFFLMGYKAGIETLFSTQEAIDGDSYSLIEPLFQTHGEANFTGYSNAEVDKLLDQLTGINLALKSERHLKLKQINQLLVKASPIEVLFYIEKL</sequence>
<dbReference type="SUPFAM" id="SSF53850">
    <property type="entry name" value="Periplasmic binding protein-like II"/>
    <property type="match status" value="1"/>
</dbReference>
<protein>
    <recommendedName>
        <fullName evidence="5">Solute-binding protein family 5 domain-containing protein</fullName>
    </recommendedName>
</protein>
<comment type="caution">
    <text evidence="6">The sequence shown here is derived from an EMBL/GenBank/DDBJ whole genome shotgun (WGS) entry which is preliminary data.</text>
</comment>
<keyword evidence="2" id="KW-0813">Transport</keyword>
<dbReference type="Gene3D" id="3.10.105.10">
    <property type="entry name" value="Dipeptide-binding Protein, Domain 3"/>
    <property type="match status" value="1"/>
</dbReference>
<dbReference type="InterPro" id="IPR000914">
    <property type="entry name" value="SBP_5_dom"/>
</dbReference>
<evidence type="ECO:0000313" key="7">
    <source>
        <dbReference type="Proteomes" id="UP000231343"/>
    </source>
</evidence>
<evidence type="ECO:0000256" key="1">
    <source>
        <dbReference type="ARBA" id="ARBA00005695"/>
    </source>
</evidence>
<dbReference type="AlphaFoldDB" id="A0A2H0XUC1"/>
<dbReference type="PANTHER" id="PTHR30290:SF9">
    <property type="entry name" value="OLIGOPEPTIDE-BINDING PROTEIN APPA"/>
    <property type="match status" value="1"/>
</dbReference>
<accession>A0A2H0XUC1</accession>
<keyword evidence="4" id="KW-0812">Transmembrane</keyword>
<organism evidence="6 7">
    <name type="scientific">Candidatus Saganbacteria bacterium CG08_land_8_20_14_0_20_45_16</name>
    <dbReference type="NCBI Taxonomy" id="2014293"/>
    <lineage>
        <taxon>Bacteria</taxon>
        <taxon>Bacillati</taxon>
        <taxon>Saganbacteria</taxon>
    </lineage>
</organism>
<dbReference type="EMBL" id="PEYM01000128">
    <property type="protein sequence ID" value="PIS28513.1"/>
    <property type="molecule type" value="Genomic_DNA"/>
</dbReference>
<reference evidence="6 7" key="1">
    <citation type="submission" date="2017-09" db="EMBL/GenBank/DDBJ databases">
        <title>Depth-based differentiation of microbial function through sediment-hosted aquifers and enrichment of novel symbionts in the deep terrestrial subsurface.</title>
        <authorList>
            <person name="Probst A.J."/>
            <person name="Ladd B."/>
            <person name="Jarett J.K."/>
            <person name="Geller-Mcgrath D.E."/>
            <person name="Sieber C.M."/>
            <person name="Emerson J.B."/>
            <person name="Anantharaman K."/>
            <person name="Thomas B.C."/>
            <person name="Malmstrom R."/>
            <person name="Stieglmeier M."/>
            <person name="Klingl A."/>
            <person name="Woyke T."/>
            <person name="Ryan C.M."/>
            <person name="Banfield J.F."/>
        </authorList>
    </citation>
    <scope>NUCLEOTIDE SEQUENCE [LARGE SCALE GENOMIC DNA]</scope>
    <source>
        <strain evidence="6">CG08_land_8_20_14_0_20_45_16</strain>
    </source>
</reference>
<evidence type="ECO:0000256" key="4">
    <source>
        <dbReference type="SAM" id="Phobius"/>
    </source>
</evidence>
<proteinExistence type="inferred from homology"/>
<keyword evidence="4" id="KW-0472">Membrane</keyword>
<feature type="transmembrane region" description="Helical" evidence="4">
    <location>
        <begin position="37"/>
        <end position="58"/>
    </location>
</feature>
<evidence type="ECO:0000259" key="5">
    <source>
        <dbReference type="Pfam" id="PF00496"/>
    </source>
</evidence>
<keyword evidence="4" id="KW-1133">Transmembrane helix</keyword>
<dbReference type="GO" id="GO:1904680">
    <property type="term" value="F:peptide transmembrane transporter activity"/>
    <property type="evidence" value="ECO:0007669"/>
    <property type="project" value="TreeGrafter"/>
</dbReference>
<evidence type="ECO:0000256" key="2">
    <source>
        <dbReference type="ARBA" id="ARBA00022448"/>
    </source>
</evidence>
<dbReference type="PANTHER" id="PTHR30290">
    <property type="entry name" value="PERIPLASMIC BINDING COMPONENT OF ABC TRANSPORTER"/>
    <property type="match status" value="1"/>
</dbReference>
<comment type="similarity">
    <text evidence="1">Belongs to the bacterial solute-binding protein 5 family.</text>
</comment>
<dbReference type="GO" id="GO:0015833">
    <property type="term" value="P:peptide transport"/>
    <property type="evidence" value="ECO:0007669"/>
    <property type="project" value="TreeGrafter"/>
</dbReference>
<dbReference type="Proteomes" id="UP000231343">
    <property type="component" value="Unassembled WGS sequence"/>
</dbReference>
<gene>
    <name evidence="6" type="ORF">COT42_07680</name>
</gene>
<dbReference type="Pfam" id="PF00496">
    <property type="entry name" value="SBP_bac_5"/>
    <property type="match status" value="1"/>
</dbReference>
<feature type="domain" description="Solute-binding protein family 5" evidence="5">
    <location>
        <begin position="60"/>
        <end position="210"/>
    </location>
</feature>
<evidence type="ECO:0000313" key="6">
    <source>
        <dbReference type="EMBL" id="PIS28513.1"/>
    </source>
</evidence>
<dbReference type="InterPro" id="IPR039424">
    <property type="entry name" value="SBP_5"/>
</dbReference>
<keyword evidence="3" id="KW-0732">Signal</keyword>
<name>A0A2H0XUC1_UNCSA</name>
<evidence type="ECO:0000256" key="3">
    <source>
        <dbReference type="ARBA" id="ARBA00022729"/>
    </source>
</evidence>